<organism evidence="3 4">
    <name type="scientific">Candidatus Kuenenbacteria bacterium CG2_30_39_24</name>
    <dbReference type="NCBI Taxonomy" id="1805236"/>
    <lineage>
        <taxon>Bacteria</taxon>
        <taxon>Candidatus Kueneniibacteriota</taxon>
    </lineage>
</organism>
<evidence type="ECO:0000259" key="2">
    <source>
        <dbReference type="Pfam" id="PF13635"/>
    </source>
</evidence>
<dbReference type="SUPFAM" id="SSF52540">
    <property type="entry name" value="P-loop containing nucleoside triphosphate hydrolases"/>
    <property type="match status" value="1"/>
</dbReference>
<feature type="domain" description="DUF4143" evidence="2">
    <location>
        <begin position="222"/>
        <end position="371"/>
    </location>
</feature>
<proteinExistence type="predicted"/>
<comment type="caution">
    <text evidence="3">The sequence shown here is derived from an EMBL/GenBank/DDBJ whole genome shotgun (WGS) entry which is preliminary data.</text>
</comment>
<feature type="domain" description="AAA" evidence="1">
    <location>
        <begin position="40"/>
        <end position="172"/>
    </location>
</feature>
<dbReference type="Gene3D" id="3.40.50.300">
    <property type="entry name" value="P-loop containing nucleotide triphosphate hydrolases"/>
    <property type="match status" value="1"/>
</dbReference>
<protein>
    <recommendedName>
        <fullName evidence="5">ATPase</fullName>
    </recommendedName>
</protein>
<dbReference type="AlphaFoldDB" id="A0A1J5F655"/>
<dbReference type="STRING" id="1805236.AUK13_02395"/>
<evidence type="ECO:0000313" key="3">
    <source>
        <dbReference type="EMBL" id="OIP55717.1"/>
    </source>
</evidence>
<evidence type="ECO:0000259" key="1">
    <source>
        <dbReference type="Pfam" id="PF13173"/>
    </source>
</evidence>
<dbReference type="PANTHER" id="PTHR33295">
    <property type="entry name" value="ATPASE"/>
    <property type="match status" value="1"/>
</dbReference>
<dbReference type="InterPro" id="IPR025420">
    <property type="entry name" value="DUF4143"/>
</dbReference>
<dbReference type="Pfam" id="PF13635">
    <property type="entry name" value="DUF4143"/>
    <property type="match status" value="1"/>
</dbReference>
<dbReference type="InterPro" id="IPR027417">
    <property type="entry name" value="P-loop_NTPase"/>
</dbReference>
<accession>A0A1J5F655</accession>
<dbReference type="EMBL" id="MNYR01000037">
    <property type="protein sequence ID" value="OIP55717.1"/>
    <property type="molecule type" value="Genomic_DNA"/>
</dbReference>
<dbReference type="Proteomes" id="UP000183922">
    <property type="component" value="Unassembled WGS sequence"/>
</dbReference>
<dbReference type="PANTHER" id="PTHR33295:SF18">
    <property type="entry name" value="AAA+ ATPASE DOMAIN-CONTAINING PROTEIN"/>
    <property type="match status" value="1"/>
</dbReference>
<evidence type="ECO:0000313" key="4">
    <source>
        <dbReference type="Proteomes" id="UP000183922"/>
    </source>
</evidence>
<name>A0A1J5F655_9BACT</name>
<evidence type="ECO:0008006" key="5">
    <source>
        <dbReference type="Google" id="ProtNLM"/>
    </source>
</evidence>
<dbReference type="Pfam" id="PF13173">
    <property type="entry name" value="AAA_14"/>
    <property type="match status" value="1"/>
</dbReference>
<dbReference type="InterPro" id="IPR041682">
    <property type="entry name" value="AAA_14"/>
</dbReference>
<sequence>MDKNLLLAILNDWNFWEKDQVTGIKRVTYLVRLKKIINSEQVIIITGARRAGKSFLMRQLAKDLIAQGVNKKDILIVNFEDPRFIKLDSGTLEDIDQFYVKHFNITGAPYIFLDEIQEVKDWEKWVKIRQEFKKAKIIISGSNAHLLSHELGTALTGRHLDLLVYPLSFKEFVNFQKETGVAETSDQKSFQQYLEFGGFPKVFFEDSKKELLLTYFQDVVNRDVVKRYRVRKTEGLKSLINFYFSNFSNLISFSSAAKFLGLTTDTVIKFSQYFSNAYLVFFLKKFSFKVKEQDRSPQKIYLNDPGLINAVGFKFSDNIGRLLENVVFLELLRRKSANMDKTNLFYYQDSQKREVDFVWQEGKTVKELIQVAADLHNLKTREREIKTLGKAMSQFGLKHGLILTQDSEEEIKVGQKIITVKPVYQWLVEDRIMNYGA</sequence>
<gene>
    <name evidence="3" type="ORF">AUK13_02395</name>
</gene>
<reference evidence="3 4" key="1">
    <citation type="journal article" date="2016" name="Environ. Microbiol.">
        <title>Genomic resolution of a cold subsurface aquifer community provides metabolic insights for novel microbes adapted to high CO concentrations.</title>
        <authorList>
            <person name="Probst A.J."/>
            <person name="Castelle C.J."/>
            <person name="Singh A."/>
            <person name="Brown C.T."/>
            <person name="Anantharaman K."/>
            <person name="Sharon I."/>
            <person name="Hug L.A."/>
            <person name="Burstein D."/>
            <person name="Emerson J.B."/>
            <person name="Thomas B.C."/>
            <person name="Banfield J.F."/>
        </authorList>
    </citation>
    <scope>NUCLEOTIDE SEQUENCE [LARGE SCALE GENOMIC DNA]</scope>
    <source>
        <strain evidence="3">CG2_30_39_24</strain>
    </source>
</reference>